<feature type="compositionally biased region" description="Low complexity" evidence="1">
    <location>
        <begin position="423"/>
        <end position="437"/>
    </location>
</feature>
<dbReference type="Proteomes" id="UP000235786">
    <property type="component" value="Unassembled WGS sequence"/>
</dbReference>
<protein>
    <submittedName>
        <fullName evidence="2">Uncharacterized protein</fullName>
    </submittedName>
</protein>
<evidence type="ECO:0000313" key="2">
    <source>
        <dbReference type="EMBL" id="PMD41872.1"/>
    </source>
</evidence>
<feature type="compositionally biased region" description="Polar residues" evidence="1">
    <location>
        <begin position="100"/>
        <end position="109"/>
    </location>
</feature>
<dbReference type="STRING" id="1149755.A0A2J6RTM0"/>
<dbReference type="AlphaFoldDB" id="A0A2J6RTM0"/>
<keyword evidence="3" id="KW-1185">Reference proteome</keyword>
<feature type="compositionally biased region" description="Polar residues" evidence="1">
    <location>
        <begin position="393"/>
        <end position="402"/>
    </location>
</feature>
<feature type="region of interest" description="Disordered" evidence="1">
    <location>
        <begin position="422"/>
        <end position="450"/>
    </location>
</feature>
<organism evidence="2 3">
    <name type="scientific">Hyaloscypha variabilis (strain UAMH 11265 / GT02V1 / F)</name>
    <name type="common">Meliniomyces variabilis</name>
    <dbReference type="NCBI Taxonomy" id="1149755"/>
    <lineage>
        <taxon>Eukaryota</taxon>
        <taxon>Fungi</taxon>
        <taxon>Dikarya</taxon>
        <taxon>Ascomycota</taxon>
        <taxon>Pezizomycotina</taxon>
        <taxon>Leotiomycetes</taxon>
        <taxon>Helotiales</taxon>
        <taxon>Hyaloscyphaceae</taxon>
        <taxon>Hyaloscypha</taxon>
        <taxon>Hyaloscypha variabilis</taxon>
    </lineage>
</organism>
<feature type="compositionally biased region" description="Basic and acidic residues" evidence="1">
    <location>
        <begin position="358"/>
        <end position="389"/>
    </location>
</feature>
<feature type="compositionally biased region" description="Low complexity" evidence="1">
    <location>
        <begin position="141"/>
        <end position="156"/>
    </location>
</feature>
<accession>A0A2J6RTM0</accession>
<dbReference type="EMBL" id="KZ613944">
    <property type="protein sequence ID" value="PMD41872.1"/>
    <property type="molecule type" value="Genomic_DNA"/>
</dbReference>
<feature type="compositionally biased region" description="Pro residues" evidence="1">
    <location>
        <begin position="36"/>
        <end position="54"/>
    </location>
</feature>
<feature type="compositionally biased region" description="Polar residues" evidence="1">
    <location>
        <begin position="290"/>
        <end position="312"/>
    </location>
</feature>
<feature type="compositionally biased region" description="Polar residues" evidence="1">
    <location>
        <begin position="116"/>
        <end position="126"/>
    </location>
</feature>
<sequence length="450" mass="49031">MPTREYVLSRALTPDVNIPKDGEVFAEFGGRHKTPSPLPRRPVPARIPVPPRAPIPFPIPQQAVIEEADSIESPLDTVIPDIEKSGLAPPPMVDHPAFNIGTSSSLGQFPSPPAYNSPQPISSPPLTSHPAYHVSQLSQHPAFSSPRSSPRAATFPHRTPQVKRQKSSPRAGSCAGPMDITPVISSIPESPRHELDASSYYGSPTTTAPPPLPRSELEADVPSNYTSPSTTRPPSPISKTAPPLEIRTQTQPQTHAPYNPADYASFSTTGRVRNNTLASTYSIPIGLGVSSHSPHQYQTQTQNPDSAISPQSPFHLETRYPHLNHPLPPLPNAAKLMLEMRDGREKEVFSGSASISSKNEKENEKEKESENGKETGKEMEEMGKEKERWSGATVLNTESEMSGNRIVGQMHGVEVRFVQVNAETPTPTGETPTGMTPSDDFKTWETWAQR</sequence>
<feature type="region of interest" description="Disordered" evidence="1">
    <location>
        <begin position="284"/>
        <end position="328"/>
    </location>
</feature>
<name>A0A2J6RTM0_HYAVF</name>
<proteinExistence type="predicted"/>
<evidence type="ECO:0000313" key="3">
    <source>
        <dbReference type="Proteomes" id="UP000235786"/>
    </source>
</evidence>
<feature type="compositionally biased region" description="Polar residues" evidence="1">
    <location>
        <begin position="247"/>
        <end position="256"/>
    </location>
</feature>
<feature type="region of interest" description="Disordered" evidence="1">
    <location>
        <begin position="29"/>
        <end position="54"/>
    </location>
</feature>
<gene>
    <name evidence="2" type="ORF">L207DRAFT_633172</name>
</gene>
<dbReference type="OrthoDB" id="3550631at2759"/>
<feature type="region of interest" description="Disordered" evidence="1">
    <location>
        <begin position="81"/>
        <end position="267"/>
    </location>
</feature>
<feature type="region of interest" description="Disordered" evidence="1">
    <location>
        <begin position="341"/>
        <end position="404"/>
    </location>
</feature>
<reference evidence="2 3" key="1">
    <citation type="submission" date="2016-04" db="EMBL/GenBank/DDBJ databases">
        <title>A degradative enzymes factory behind the ericoid mycorrhizal symbiosis.</title>
        <authorList>
            <consortium name="DOE Joint Genome Institute"/>
            <person name="Martino E."/>
            <person name="Morin E."/>
            <person name="Grelet G."/>
            <person name="Kuo A."/>
            <person name="Kohler A."/>
            <person name="Daghino S."/>
            <person name="Barry K."/>
            <person name="Choi C."/>
            <person name="Cichocki N."/>
            <person name="Clum A."/>
            <person name="Copeland A."/>
            <person name="Hainaut M."/>
            <person name="Haridas S."/>
            <person name="Labutti K."/>
            <person name="Lindquist E."/>
            <person name="Lipzen A."/>
            <person name="Khouja H.-R."/>
            <person name="Murat C."/>
            <person name="Ohm R."/>
            <person name="Olson A."/>
            <person name="Spatafora J."/>
            <person name="Veneault-Fourrey C."/>
            <person name="Henrissat B."/>
            <person name="Grigoriev I."/>
            <person name="Martin F."/>
            <person name="Perotto S."/>
        </authorList>
    </citation>
    <scope>NUCLEOTIDE SEQUENCE [LARGE SCALE GENOMIC DNA]</scope>
    <source>
        <strain evidence="2 3">F</strain>
    </source>
</reference>
<evidence type="ECO:0000256" key="1">
    <source>
        <dbReference type="SAM" id="MobiDB-lite"/>
    </source>
</evidence>